<name>D1ATL2_ANACI</name>
<dbReference type="AlphaFoldDB" id="D1ATL2"/>
<dbReference type="STRING" id="574556.ACIS_00214"/>
<organism evidence="2 3">
    <name type="scientific">Anaplasma centrale (strain Israel)</name>
    <name type="common">Anaplasma marginale subsp. centrale (strain Israel)</name>
    <dbReference type="NCBI Taxonomy" id="574556"/>
    <lineage>
        <taxon>Bacteria</taxon>
        <taxon>Pseudomonadati</taxon>
        <taxon>Pseudomonadota</taxon>
        <taxon>Alphaproteobacteria</taxon>
        <taxon>Rickettsiales</taxon>
        <taxon>Anaplasmataceae</taxon>
        <taxon>Anaplasma</taxon>
    </lineage>
</organism>
<dbReference type="SUPFAM" id="SSF48452">
    <property type="entry name" value="TPR-like"/>
    <property type="match status" value="1"/>
</dbReference>
<keyword evidence="3" id="KW-1185">Reference proteome</keyword>
<keyword evidence="1" id="KW-0472">Membrane</keyword>
<dbReference type="RefSeq" id="WP_012880373.1">
    <property type="nucleotide sequence ID" value="NC_013532.1"/>
</dbReference>
<evidence type="ECO:0000313" key="3">
    <source>
        <dbReference type="Proteomes" id="UP000000630"/>
    </source>
</evidence>
<keyword evidence="1" id="KW-1133">Transmembrane helix</keyword>
<gene>
    <name evidence="2" type="ordered locus">ACIS_00214</name>
</gene>
<dbReference type="KEGG" id="acn:ACIS_00214"/>
<accession>D1ATL2</accession>
<evidence type="ECO:0000256" key="1">
    <source>
        <dbReference type="SAM" id="Phobius"/>
    </source>
</evidence>
<proteinExistence type="predicted"/>
<dbReference type="HOGENOM" id="CLU_055260_0_0_5"/>
<reference evidence="2 3" key="1">
    <citation type="journal article" date="2010" name="J. Bacteriol.">
        <title>Complete genome sequence of Anaplasma marginale subsp. centrale.</title>
        <authorList>
            <person name="Herndon D.R."/>
            <person name="Palmer G.H."/>
            <person name="Shkap V."/>
            <person name="Knowles D.P. Jr."/>
            <person name="Brayton K.A."/>
        </authorList>
    </citation>
    <scope>NUCLEOTIDE SEQUENCE [LARGE SCALE GENOMIC DNA]</scope>
    <source>
        <strain evidence="2 3">Israel</strain>
    </source>
</reference>
<sequence length="412" mass="46708">MITYFLICIVTSLAAGLAIQNYEELVFKIDIAGYVIEASTVFVVFVACALALLLTALLRLCLTCALIAYKIKCRSVAKRYESLGRGYALLSSGGVMNHGQIVDTVEKLRGLDCYSLAILETCAWFRLGQYEMAEKPLLTLKNSCLPDGRLGLWLLELLNRERSKDCRLRVLRRLCDVFRRVPWATMFKVEIARIEGDWDTALVETRLAARRGVVLPYKHERMGDVACLMLARACCQRGNYREGLKLVEKVTDMHATILKATIHEKLGNLRKARDVLEVCYKTAPHPEVVTAYLAVSQDQDAAMERLSSLNAEHYVSMLLAIRRYVSVKQYNAAEQYAKRALAKYKYVELYCAMMEVMACIGNVDEVAYWLEKMRKDSLPNMQWRCTECCAVSSGWSHECSVCSTFDSIQWLG</sequence>
<dbReference type="Gene3D" id="1.25.40.10">
    <property type="entry name" value="Tetratricopeptide repeat domain"/>
    <property type="match status" value="1"/>
</dbReference>
<dbReference type="EMBL" id="CP001759">
    <property type="protein sequence ID" value="ACZ48890.1"/>
    <property type="molecule type" value="Genomic_DNA"/>
</dbReference>
<evidence type="ECO:0000313" key="2">
    <source>
        <dbReference type="EMBL" id="ACZ48890.1"/>
    </source>
</evidence>
<dbReference type="eggNOG" id="COG3898">
    <property type="taxonomic scope" value="Bacteria"/>
</dbReference>
<evidence type="ECO:0008006" key="4">
    <source>
        <dbReference type="Google" id="ProtNLM"/>
    </source>
</evidence>
<dbReference type="OrthoDB" id="9798343at2"/>
<dbReference type="Proteomes" id="UP000000630">
    <property type="component" value="Chromosome"/>
</dbReference>
<protein>
    <recommendedName>
        <fullName evidence="4">HemY N-terminal domain-containing protein</fullName>
    </recommendedName>
</protein>
<feature type="transmembrane region" description="Helical" evidence="1">
    <location>
        <begin position="42"/>
        <end position="69"/>
    </location>
</feature>
<keyword evidence="1" id="KW-0812">Transmembrane</keyword>
<dbReference type="InterPro" id="IPR011990">
    <property type="entry name" value="TPR-like_helical_dom_sf"/>
</dbReference>